<dbReference type="GO" id="GO:0016740">
    <property type="term" value="F:transferase activity"/>
    <property type="evidence" value="ECO:0007669"/>
    <property type="project" value="UniProtKB-KW"/>
</dbReference>
<reference evidence="1 2" key="1">
    <citation type="submission" date="2024-03" db="EMBL/GenBank/DDBJ databases">
        <authorList>
            <person name="Jo J.-H."/>
        </authorList>
    </citation>
    <scope>NUCLEOTIDE SEQUENCE [LARGE SCALE GENOMIC DNA]</scope>
    <source>
        <strain evidence="1 2">PS1R-30</strain>
    </source>
</reference>
<protein>
    <submittedName>
        <fullName evidence="1">CoA transferase</fullName>
        <ecNumber evidence="1">2.8.3.-</ecNumber>
    </submittedName>
</protein>
<dbReference type="Pfam" id="PF02515">
    <property type="entry name" value="CoA_transf_3"/>
    <property type="match status" value="1"/>
</dbReference>
<gene>
    <name evidence="1" type="ORF">WG901_06625</name>
</gene>
<dbReference type="Gene3D" id="3.40.50.10540">
    <property type="entry name" value="Crotonobetainyl-coa:carnitine coa-transferase, domain 1"/>
    <property type="match status" value="1"/>
</dbReference>
<dbReference type="InterPro" id="IPR050509">
    <property type="entry name" value="CoA-transferase_III"/>
</dbReference>
<dbReference type="InterPro" id="IPR023606">
    <property type="entry name" value="CoA-Trfase_III_dom_1_sf"/>
</dbReference>
<proteinExistence type="predicted"/>
<dbReference type="EC" id="2.8.3.-" evidence="1"/>
<accession>A0ABU8RT85</accession>
<name>A0ABU8RT85_9SPHN</name>
<dbReference type="Gene3D" id="3.30.1540.10">
    <property type="entry name" value="formyl-coa transferase, domain 3"/>
    <property type="match status" value="1"/>
</dbReference>
<keyword evidence="2" id="KW-1185">Reference proteome</keyword>
<dbReference type="EMBL" id="JBBHJZ010000001">
    <property type="protein sequence ID" value="MEJ5976301.1"/>
    <property type="molecule type" value="Genomic_DNA"/>
</dbReference>
<dbReference type="PANTHER" id="PTHR48228">
    <property type="entry name" value="SUCCINYL-COA--D-CITRAMALATE COA-TRANSFERASE"/>
    <property type="match status" value="1"/>
</dbReference>
<comment type="caution">
    <text evidence="1">The sequence shown here is derived from an EMBL/GenBank/DDBJ whole genome shotgun (WGS) entry which is preliminary data.</text>
</comment>
<dbReference type="RefSeq" id="WP_339586217.1">
    <property type="nucleotide sequence ID" value="NZ_JBBHJZ010000001.1"/>
</dbReference>
<dbReference type="InterPro" id="IPR003673">
    <property type="entry name" value="CoA-Trfase_fam_III"/>
</dbReference>
<keyword evidence="1" id="KW-0808">Transferase</keyword>
<dbReference type="PANTHER" id="PTHR48228:SF2">
    <property type="entry name" value="E-CINNAMOYL-COA:R-PHENYLLACTATE COA TRANSFERASE LARGE SUBUNIT"/>
    <property type="match status" value="1"/>
</dbReference>
<dbReference type="InterPro" id="IPR044855">
    <property type="entry name" value="CoA-Trfase_III_dom3_sf"/>
</dbReference>
<dbReference type="SUPFAM" id="SSF89796">
    <property type="entry name" value="CoA-transferase family III (CaiB/BaiF)"/>
    <property type="match status" value="1"/>
</dbReference>
<dbReference type="Proteomes" id="UP001361239">
    <property type="component" value="Unassembled WGS sequence"/>
</dbReference>
<evidence type="ECO:0000313" key="1">
    <source>
        <dbReference type="EMBL" id="MEJ5976301.1"/>
    </source>
</evidence>
<sequence>MTQVMKGIRVLEVAQFVFVPAAGAVLADWGADVIKVEHPVRGDAQRGARSIGGMTFDAVANPMIQHPNRGKRSIAIDVSKPEGQELVYELAKDADVFLTNYLPGARQKLKIDLEHIRAANPDIIYARGSGYGDKGPDRDRGGYDMTAFWIHSGVAHAMTPQEFDVPLQMGIGGMGDSLSGMNLAGGIAAALLHRERTGEATEVDVSLLSSAMWMSGMVIAPYLHGGSMMRVGLPKVGGAAVNPFMGHFQTSDGRVISLFIMVPDPYIRDTFEHLGLPDAAIDPRFADAKGLAEHHAEINDLIVAAFAARDFAYWREHLQTMKGQWAAVQSLLDLGEDAQAIANDAFFTVDPIDGSPAFRVVRNPVQFDHTAVDTRRAPEHSEHTETVLLELGLDWERIERLKASGAIA</sequence>
<organism evidence="1 2">
    <name type="scientific">Novosphingobium anseongense</name>
    <dbReference type="NCBI Taxonomy" id="3133436"/>
    <lineage>
        <taxon>Bacteria</taxon>
        <taxon>Pseudomonadati</taxon>
        <taxon>Pseudomonadota</taxon>
        <taxon>Alphaproteobacteria</taxon>
        <taxon>Sphingomonadales</taxon>
        <taxon>Sphingomonadaceae</taxon>
        <taxon>Novosphingobium</taxon>
    </lineage>
</organism>
<evidence type="ECO:0000313" key="2">
    <source>
        <dbReference type="Proteomes" id="UP001361239"/>
    </source>
</evidence>